<name>A0A9P7BN97_RHIOR</name>
<proteinExistence type="inferred from homology"/>
<evidence type="ECO:0000256" key="6">
    <source>
        <dbReference type="SAM" id="MobiDB-lite"/>
    </source>
</evidence>
<comment type="caution">
    <text evidence="8">The sequence shown here is derived from an EMBL/GenBank/DDBJ whole genome shotgun (WGS) entry which is preliminary data.</text>
</comment>
<dbReference type="GO" id="GO:0016020">
    <property type="term" value="C:membrane"/>
    <property type="evidence" value="ECO:0007669"/>
    <property type="project" value="UniProtKB-SubCell"/>
</dbReference>
<sequence length="282" mass="33267">MTTKEASEIIDIWFRSLEDKSPINLCFLTQPLSRAIVGRIETLEKAYHRVIVYRFLIRNRIHPLVLFVVVTSGLGYLSARMYKRSTRLVLTLVGAVYPLCRSWKCIRQRVKDEEEICKWLTYWMAFGCFQGERLIRICMRVCDLYSVLVLDHWIESDLRLLSKRKYNLYKLFTLYWLQNPHSNGASLLYQHVLLKPQRKEKEEQGTIIQQQQDENSYKYLDGYIPYLPPPTGSDNNSYISTSEEDDEDEETNDLIEDSNHSTIIPQEKEPYNLLLNHSEAAW</sequence>
<evidence type="ECO:0000256" key="2">
    <source>
        <dbReference type="ARBA" id="ARBA00008573"/>
    </source>
</evidence>
<keyword evidence="5 7" id="KW-0472">Membrane</keyword>
<keyword evidence="9" id="KW-1185">Reference proteome</keyword>
<dbReference type="Proteomes" id="UP000716291">
    <property type="component" value="Unassembled WGS sequence"/>
</dbReference>
<evidence type="ECO:0000256" key="7">
    <source>
        <dbReference type="SAM" id="Phobius"/>
    </source>
</evidence>
<dbReference type="InterPro" id="IPR004345">
    <property type="entry name" value="TB2_DP1_HVA22"/>
</dbReference>
<keyword evidence="4 7" id="KW-1133">Transmembrane helix</keyword>
<reference evidence="8" key="1">
    <citation type="journal article" date="2020" name="Microb. Genom.">
        <title>Genetic diversity of clinical and environmental Mucorales isolates obtained from an investigation of mucormycosis cases among solid organ transplant recipients.</title>
        <authorList>
            <person name="Nguyen M.H."/>
            <person name="Kaul D."/>
            <person name="Muto C."/>
            <person name="Cheng S.J."/>
            <person name="Richter R.A."/>
            <person name="Bruno V.M."/>
            <person name="Liu G."/>
            <person name="Beyhan S."/>
            <person name="Sundermann A.J."/>
            <person name="Mounaud S."/>
            <person name="Pasculle A.W."/>
            <person name="Nierman W.C."/>
            <person name="Driscoll E."/>
            <person name="Cumbie R."/>
            <person name="Clancy C.J."/>
            <person name="Dupont C.L."/>
        </authorList>
    </citation>
    <scope>NUCLEOTIDE SEQUENCE</scope>
    <source>
        <strain evidence="8">GL11</strain>
    </source>
</reference>
<feature type="transmembrane region" description="Helical" evidence="7">
    <location>
        <begin position="61"/>
        <end position="79"/>
    </location>
</feature>
<evidence type="ECO:0008006" key="10">
    <source>
        <dbReference type="Google" id="ProtNLM"/>
    </source>
</evidence>
<dbReference type="EMBL" id="JAANQT010001891">
    <property type="protein sequence ID" value="KAG1303690.1"/>
    <property type="molecule type" value="Genomic_DNA"/>
</dbReference>
<dbReference type="AlphaFoldDB" id="A0A9P7BN97"/>
<accession>A0A9P7BN97</accession>
<evidence type="ECO:0000256" key="1">
    <source>
        <dbReference type="ARBA" id="ARBA00004141"/>
    </source>
</evidence>
<organism evidence="8 9">
    <name type="scientific">Rhizopus oryzae</name>
    <name type="common">Mucormycosis agent</name>
    <name type="synonym">Rhizopus arrhizus var. delemar</name>
    <dbReference type="NCBI Taxonomy" id="64495"/>
    <lineage>
        <taxon>Eukaryota</taxon>
        <taxon>Fungi</taxon>
        <taxon>Fungi incertae sedis</taxon>
        <taxon>Mucoromycota</taxon>
        <taxon>Mucoromycotina</taxon>
        <taxon>Mucoromycetes</taxon>
        <taxon>Mucorales</taxon>
        <taxon>Mucorineae</taxon>
        <taxon>Rhizopodaceae</taxon>
        <taxon>Rhizopus</taxon>
    </lineage>
</organism>
<feature type="region of interest" description="Disordered" evidence="6">
    <location>
        <begin position="228"/>
        <end position="262"/>
    </location>
</feature>
<evidence type="ECO:0000313" key="8">
    <source>
        <dbReference type="EMBL" id="KAG1303690.1"/>
    </source>
</evidence>
<evidence type="ECO:0000313" key="9">
    <source>
        <dbReference type="Proteomes" id="UP000716291"/>
    </source>
</evidence>
<protein>
    <recommendedName>
        <fullName evidence="10">Protein YOP1</fullName>
    </recommendedName>
</protein>
<evidence type="ECO:0000256" key="3">
    <source>
        <dbReference type="ARBA" id="ARBA00022692"/>
    </source>
</evidence>
<feature type="compositionally biased region" description="Polar residues" evidence="6">
    <location>
        <begin position="232"/>
        <end position="241"/>
    </location>
</feature>
<keyword evidence="3 7" id="KW-0812">Transmembrane</keyword>
<dbReference type="PANTHER" id="PTHR12300:SF161">
    <property type="entry name" value="RECEPTOR EXPRESSION-ENHANCING PROTEIN"/>
    <property type="match status" value="1"/>
</dbReference>
<feature type="compositionally biased region" description="Acidic residues" evidence="6">
    <location>
        <begin position="242"/>
        <end position="256"/>
    </location>
</feature>
<gene>
    <name evidence="8" type="ORF">G6F64_009857</name>
</gene>
<evidence type="ECO:0000256" key="4">
    <source>
        <dbReference type="ARBA" id="ARBA00022989"/>
    </source>
</evidence>
<comment type="similarity">
    <text evidence="2">Belongs to the DP1 family.</text>
</comment>
<evidence type="ECO:0000256" key="5">
    <source>
        <dbReference type="ARBA" id="ARBA00023136"/>
    </source>
</evidence>
<dbReference type="PANTHER" id="PTHR12300">
    <property type="entry name" value="HVA22-LIKE PROTEINS"/>
    <property type="match status" value="1"/>
</dbReference>
<comment type="subcellular location">
    <subcellularLocation>
        <location evidence="1">Membrane</location>
        <topology evidence="1">Multi-pass membrane protein</topology>
    </subcellularLocation>
</comment>